<accession>A0A6C2UET8</accession>
<reference evidence="1 2" key="1">
    <citation type="submission" date="2019-04" db="EMBL/GenBank/DDBJ databases">
        <authorList>
            <person name="Van Vliet M D."/>
        </authorList>
    </citation>
    <scope>NUCLEOTIDE SEQUENCE [LARGE SCALE GENOMIC DNA]</scope>
    <source>
        <strain evidence="1 2">F21</strain>
    </source>
</reference>
<protein>
    <submittedName>
        <fullName evidence="1">Uncharacterized protein</fullName>
    </submittedName>
</protein>
<dbReference type="RefSeq" id="WP_136059583.1">
    <property type="nucleotide sequence ID" value="NZ_CAAHFH010000001.1"/>
</dbReference>
<gene>
    <name evidence="1" type="ORF">SCARR_00097</name>
</gene>
<dbReference type="EMBL" id="CAAHFH010000001">
    <property type="protein sequence ID" value="VGO18047.1"/>
    <property type="molecule type" value="Genomic_DNA"/>
</dbReference>
<organism evidence="1 2">
    <name type="scientific">Pontiella sulfatireligans</name>
    <dbReference type="NCBI Taxonomy" id="2750658"/>
    <lineage>
        <taxon>Bacteria</taxon>
        <taxon>Pseudomonadati</taxon>
        <taxon>Kiritimatiellota</taxon>
        <taxon>Kiritimatiellia</taxon>
        <taxon>Kiritimatiellales</taxon>
        <taxon>Pontiellaceae</taxon>
        <taxon>Pontiella</taxon>
    </lineage>
</organism>
<dbReference type="Pfam" id="PF22091">
    <property type="entry name" value="DUF6941"/>
    <property type="match status" value="1"/>
</dbReference>
<evidence type="ECO:0000313" key="2">
    <source>
        <dbReference type="Proteomes" id="UP000346198"/>
    </source>
</evidence>
<dbReference type="InterPro" id="IPR054221">
    <property type="entry name" value="DUF6941"/>
</dbReference>
<keyword evidence="2" id="KW-1185">Reference proteome</keyword>
<evidence type="ECO:0000313" key="1">
    <source>
        <dbReference type="EMBL" id="VGO18047.1"/>
    </source>
</evidence>
<sequence>MKIEVFALCDAATDNRGKLNILGTFDQIYAAKMPVVHPACAIALRIRFDKMEEGAHKVNLELVNPDGLPVFQGMEGEVNPRMGDDVGSVAVNLILNFQHIKFEAFADYQINLAMDDVALGSLPLRVREMPRQQMA</sequence>
<dbReference type="Proteomes" id="UP000346198">
    <property type="component" value="Unassembled WGS sequence"/>
</dbReference>
<name>A0A6C2UET8_9BACT</name>
<proteinExistence type="predicted"/>
<dbReference type="AlphaFoldDB" id="A0A6C2UET8"/>